<dbReference type="Pfam" id="PF13400">
    <property type="entry name" value="Tad"/>
    <property type="match status" value="1"/>
</dbReference>
<reference evidence="3" key="1">
    <citation type="submission" date="2011-03" db="EMBL/GenBank/DDBJ databases">
        <title>Draft genome sequence of Brevundimonas diminuta.</title>
        <authorList>
            <person name="Brown P.J.B."/>
            <person name="Buechlein A."/>
            <person name="Hemmerich C."/>
            <person name="Brun Y.V."/>
        </authorList>
    </citation>
    <scope>NUCLEOTIDE SEQUENCE [LARGE SCALE GENOMIC DNA]</scope>
    <source>
        <strain evidence="3">C19</strain>
    </source>
</reference>
<organism evidence="2 3">
    <name type="scientific">Asticcacaulis biprosthecium C19</name>
    <dbReference type="NCBI Taxonomy" id="715226"/>
    <lineage>
        <taxon>Bacteria</taxon>
        <taxon>Pseudomonadati</taxon>
        <taxon>Pseudomonadota</taxon>
        <taxon>Alphaproteobacteria</taxon>
        <taxon>Caulobacterales</taxon>
        <taxon>Caulobacteraceae</taxon>
        <taxon>Asticcacaulis</taxon>
    </lineage>
</organism>
<dbReference type="eggNOG" id="COG4655">
    <property type="taxonomic scope" value="Bacteria"/>
</dbReference>
<keyword evidence="3" id="KW-1185">Reference proteome</keyword>
<evidence type="ECO:0000313" key="2">
    <source>
        <dbReference type="EMBL" id="EGF89273.1"/>
    </source>
</evidence>
<evidence type="ECO:0000259" key="1">
    <source>
        <dbReference type="Pfam" id="PF13400"/>
    </source>
</evidence>
<accession>F4QTX3</accession>
<dbReference type="InterPro" id="IPR011050">
    <property type="entry name" value="Pectin_lyase_fold/virulence"/>
</dbReference>
<dbReference type="AlphaFoldDB" id="F4QTX3"/>
<proteinExistence type="predicted"/>
<dbReference type="Proteomes" id="UP000006512">
    <property type="component" value="Unassembled WGS sequence"/>
</dbReference>
<protein>
    <recommendedName>
        <fullName evidence="1">Putative Flp pilus-assembly TadG-like N-terminal domain-containing protein</fullName>
    </recommendedName>
</protein>
<gene>
    <name evidence="2" type="ORF">ABI_46210</name>
</gene>
<evidence type="ECO:0000313" key="3">
    <source>
        <dbReference type="Proteomes" id="UP000006512"/>
    </source>
</evidence>
<dbReference type="InterPro" id="IPR028087">
    <property type="entry name" value="Tad_N"/>
</dbReference>
<name>F4QTX3_9CAUL</name>
<dbReference type="SUPFAM" id="SSF51126">
    <property type="entry name" value="Pectin lyase-like"/>
    <property type="match status" value="1"/>
</dbReference>
<dbReference type="STRING" id="715226.ABI_46210"/>
<dbReference type="EMBL" id="GL883081">
    <property type="protein sequence ID" value="EGF89273.1"/>
    <property type="molecule type" value="Genomic_DNA"/>
</dbReference>
<sequence length="379" mass="38882">MAGGAAFGLDSGIWYLDQTKLQQAADAAAYAAGLEKRAGGTPEVMLASARAAAAANGFKASLGDVSLNAPPTSGTHQNDKAAEVILTRREPRYFSQLFDDSVITLRSRAVAHFENASNACVLALDTSANQAAYFSGNSTATFIGCNVMTNSLSASSIYSQGSTRVTAPCLMTTGGVSLGALVTQTVCESAMVGLPPVADPFRNVPEPTIPGACQNSNGATLQPGRYCGGLSINKNVNFNPGVYIIDGGTFRVNGNSTLNGSGVIFYLANNATLAFNGNTVMNLSPPTSGTYSGMLFFGSRSNATTTSITVNGNAASTMTGAIYFPKQPVSYLGNFQGANGCTQLVARTVSWSGNTTLKVNCAGFGMGALAVGGVVKLVE</sequence>
<feature type="domain" description="Putative Flp pilus-assembly TadG-like N-terminal" evidence="1">
    <location>
        <begin position="4"/>
        <end position="33"/>
    </location>
</feature>
<dbReference type="HOGENOM" id="CLU_046706_1_0_5"/>